<evidence type="ECO:0000256" key="1">
    <source>
        <dbReference type="ARBA" id="ARBA00001946"/>
    </source>
</evidence>
<evidence type="ECO:0000313" key="6">
    <source>
        <dbReference type="Proteomes" id="UP001652445"/>
    </source>
</evidence>
<dbReference type="Gene3D" id="3.20.20.120">
    <property type="entry name" value="Enolase-like C-terminal domain"/>
    <property type="match status" value="1"/>
</dbReference>
<dbReference type="RefSeq" id="WP_262687304.1">
    <property type="nucleotide sequence ID" value="NZ_JAOQIO010000103.1"/>
</dbReference>
<dbReference type="InterPro" id="IPR046945">
    <property type="entry name" value="RHMD-like"/>
</dbReference>
<proteinExistence type="predicted"/>
<dbReference type="InterPro" id="IPR036849">
    <property type="entry name" value="Enolase-like_C_sf"/>
</dbReference>
<name>A0ABT2UPA2_9BACL</name>
<organism evidence="5 6">
    <name type="scientific">Paenibacillus baimaensis</name>
    <dbReference type="NCBI Taxonomy" id="2982185"/>
    <lineage>
        <taxon>Bacteria</taxon>
        <taxon>Bacillati</taxon>
        <taxon>Bacillota</taxon>
        <taxon>Bacilli</taxon>
        <taxon>Bacillales</taxon>
        <taxon>Paenibacillaceae</taxon>
        <taxon>Paenibacillus</taxon>
    </lineage>
</organism>
<comment type="caution">
    <text evidence="5">The sequence shown here is derived from an EMBL/GenBank/DDBJ whole genome shotgun (WGS) entry which is preliminary data.</text>
</comment>
<accession>A0ABT2UPA2</accession>
<comment type="cofactor">
    <cofactor evidence="1">
        <name>Mg(2+)</name>
        <dbReference type="ChEBI" id="CHEBI:18420"/>
    </cofactor>
</comment>
<evidence type="ECO:0000259" key="4">
    <source>
        <dbReference type="SMART" id="SM00922"/>
    </source>
</evidence>
<dbReference type="SFLD" id="SFLDS00001">
    <property type="entry name" value="Enolase"/>
    <property type="match status" value="1"/>
</dbReference>
<dbReference type="SMART" id="SM00922">
    <property type="entry name" value="MR_MLE"/>
    <property type="match status" value="1"/>
</dbReference>
<dbReference type="Proteomes" id="UP001652445">
    <property type="component" value="Unassembled WGS sequence"/>
</dbReference>
<evidence type="ECO:0000256" key="3">
    <source>
        <dbReference type="ARBA" id="ARBA00022842"/>
    </source>
</evidence>
<dbReference type="EMBL" id="JAOQIO010000103">
    <property type="protein sequence ID" value="MCU6796485.1"/>
    <property type="molecule type" value="Genomic_DNA"/>
</dbReference>
<dbReference type="InterPro" id="IPR018110">
    <property type="entry name" value="Mandel_Rmase/mucon_lact_enz_CS"/>
</dbReference>
<evidence type="ECO:0000256" key="2">
    <source>
        <dbReference type="ARBA" id="ARBA00022723"/>
    </source>
</evidence>
<dbReference type="PROSITE" id="PS00908">
    <property type="entry name" value="MR_MLE_1"/>
    <property type="match status" value="1"/>
</dbReference>
<gene>
    <name evidence="5" type="ORF">OB236_30605</name>
</gene>
<dbReference type="InterPro" id="IPR029017">
    <property type="entry name" value="Enolase-like_N"/>
</dbReference>
<protein>
    <submittedName>
        <fullName evidence="5">Mandelate racemase/muconate lactonizing enzyme family protein</fullName>
    </submittedName>
</protein>
<feature type="domain" description="Mandelate racemase/muconate lactonizing enzyme C-terminal" evidence="4">
    <location>
        <begin position="142"/>
        <end position="248"/>
    </location>
</feature>
<dbReference type="InterPro" id="IPR029065">
    <property type="entry name" value="Enolase_C-like"/>
</dbReference>
<keyword evidence="6" id="KW-1185">Reference proteome</keyword>
<dbReference type="InterPro" id="IPR013341">
    <property type="entry name" value="Mandelate_racemase_N_dom"/>
</dbReference>
<dbReference type="Pfam" id="PF02746">
    <property type="entry name" value="MR_MLE_N"/>
    <property type="match status" value="1"/>
</dbReference>
<sequence length="375" mass="41648">MKIMKVEPMGMRYIEPNDDNSTRYTMLVRIETDSGLVGWGEGIAMWPEAVKAAAALIDGGLTALVIGKDPLDTELHWQVMKEHVWWYGGDGGIASFAISAIDMALWDIKGKALQQPLYKLFGGKMLNKLHANASIHVKYFEHQKNADEIKGYIDEGYQSVKVGFGKKGTAKLGLTEEYDMAFVKAVRRAIGPKVGFMVDIGHKVKWDVAHAIRMTKHFAEYGIDWIEEPFEPNQLADFARLKQATGCLLASGERESTVEAYSRLIRTGLIDIVGIDPARSDGITGFLKVLTLVADAKIKFNTHAWSTALTTAASVHLSISSPHCIIMELKPLPSSMQHELVYNPIVQQDGWVLPIEEPGLGVEVDEEAVRKYRFC</sequence>
<dbReference type="SUPFAM" id="SSF51604">
    <property type="entry name" value="Enolase C-terminal domain-like"/>
    <property type="match status" value="1"/>
</dbReference>
<dbReference type="InterPro" id="IPR013342">
    <property type="entry name" value="Mandelate_racemase_C"/>
</dbReference>
<evidence type="ECO:0000313" key="5">
    <source>
        <dbReference type="EMBL" id="MCU6796485.1"/>
    </source>
</evidence>
<dbReference type="PANTHER" id="PTHR13794">
    <property type="entry name" value="ENOLASE SUPERFAMILY, MANDELATE RACEMASE"/>
    <property type="match status" value="1"/>
</dbReference>
<dbReference type="SFLD" id="SFLDG00179">
    <property type="entry name" value="mandelate_racemase"/>
    <property type="match status" value="1"/>
</dbReference>
<dbReference type="PANTHER" id="PTHR13794:SF58">
    <property type="entry name" value="MITOCHONDRIAL ENOLASE SUPERFAMILY MEMBER 1"/>
    <property type="match status" value="1"/>
</dbReference>
<dbReference type="CDD" id="cd03316">
    <property type="entry name" value="MR_like"/>
    <property type="match status" value="1"/>
</dbReference>
<keyword evidence="3" id="KW-0460">Magnesium</keyword>
<dbReference type="Gene3D" id="3.30.390.10">
    <property type="entry name" value="Enolase-like, N-terminal domain"/>
    <property type="match status" value="1"/>
</dbReference>
<reference evidence="5 6" key="1">
    <citation type="submission" date="2022-09" db="EMBL/GenBank/DDBJ databases">
        <authorList>
            <person name="Han X.L."/>
            <person name="Wang Q."/>
            <person name="Lu T."/>
        </authorList>
    </citation>
    <scope>NUCLEOTIDE SEQUENCE [LARGE SCALE GENOMIC DNA]</scope>
    <source>
        <strain evidence="5 6">WQ 127069</strain>
    </source>
</reference>
<dbReference type="SUPFAM" id="SSF54826">
    <property type="entry name" value="Enolase N-terminal domain-like"/>
    <property type="match status" value="1"/>
</dbReference>
<dbReference type="Pfam" id="PF13378">
    <property type="entry name" value="MR_MLE_C"/>
    <property type="match status" value="1"/>
</dbReference>
<keyword evidence="2" id="KW-0479">Metal-binding</keyword>